<reference evidence="1" key="1">
    <citation type="submission" date="2023-03" db="EMBL/GenBank/DDBJ databases">
        <authorList>
            <person name="Steffen K."/>
            <person name="Cardenas P."/>
        </authorList>
    </citation>
    <scope>NUCLEOTIDE SEQUENCE</scope>
</reference>
<dbReference type="AlphaFoldDB" id="A0AA35WGE3"/>
<sequence length="77" mass="8878">VIQGRGAGAPVVFRGVLAAEDVCKYFESIYGCTYRLYNRNRKLAQDRLVAEMTELNLRPVEKEEQTHPEEEQIHLLD</sequence>
<protein>
    <submittedName>
        <fullName evidence="1">Uncharacterized protein</fullName>
    </submittedName>
</protein>
<evidence type="ECO:0000313" key="1">
    <source>
        <dbReference type="EMBL" id="CAI8019569.1"/>
    </source>
</evidence>
<comment type="caution">
    <text evidence="1">The sequence shown here is derived from an EMBL/GenBank/DDBJ whole genome shotgun (WGS) entry which is preliminary data.</text>
</comment>
<proteinExistence type="predicted"/>
<gene>
    <name evidence="1" type="ORF">GBAR_LOCUS11752</name>
</gene>
<name>A0AA35WGE3_GEOBA</name>
<feature type="non-terminal residue" evidence="1">
    <location>
        <position position="77"/>
    </location>
</feature>
<evidence type="ECO:0000313" key="2">
    <source>
        <dbReference type="Proteomes" id="UP001174909"/>
    </source>
</evidence>
<accession>A0AA35WGE3</accession>
<dbReference type="Proteomes" id="UP001174909">
    <property type="component" value="Unassembled WGS sequence"/>
</dbReference>
<dbReference type="EMBL" id="CASHTH010001762">
    <property type="protein sequence ID" value="CAI8019569.1"/>
    <property type="molecule type" value="Genomic_DNA"/>
</dbReference>
<organism evidence="1 2">
    <name type="scientific">Geodia barretti</name>
    <name type="common">Barrett's horny sponge</name>
    <dbReference type="NCBI Taxonomy" id="519541"/>
    <lineage>
        <taxon>Eukaryota</taxon>
        <taxon>Metazoa</taxon>
        <taxon>Porifera</taxon>
        <taxon>Demospongiae</taxon>
        <taxon>Heteroscleromorpha</taxon>
        <taxon>Tetractinellida</taxon>
        <taxon>Astrophorina</taxon>
        <taxon>Geodiidae</taxon>
        <taxon>Geodia</taxon>
    </lineage>
</organism>
<feature type="non-terminal residue" evidence="1">
    <location>
        <position position="1"/>
    </location>
</feature>
<keyword evidence="2" id="KW-1185">Reference proteome</keyword>